<keyword evidence="4" id="KW-1185">Reference proteome</keyword>
<dbReference type="GO" id="GO:0006508">
    <property type="term" value="P:proteolysis"/>
    <property type="evidence" value="ECO:0007669"/>
    <property type="project" value="TreeGrafter"/>
</dbReference>
<dbReference type="GO" id="GO:0005783">
    <property type="term" value="C:endoplasmic reticulum"/>
    <property type="evidence" value="ECO:0007669"/>
    <property type="project" value="TreeGrafter"/>
</dbReference>
<reference evidence="4" key="1">
    <citation type="journal article" date="2014" name="Science">
        <title>Nonhuman genetics. Genomic basis for the convergent evolution of electric organs.</title>
        <authorList>
            <person name="Gallant J.R."/>
            <person name="Traeger L.L."/>
            <person name="Volkening J.D."/>
            <person name="Moffett H."/>
            <person name="Chen P.H."/>
            <person name="Novina C.D."/>
            <person name="Phillips G.N.Jr."/>
            <person name="Anand R."/>
            <person name="Wells G.B."/>
            <person name="Pinch M."/>
            <person name="Guth R."/>
            <person name="Unguez G.A."/>
            <person name="Albert J.S."/>
            <person name="Zakon H.H."/>
            <person name="Samanta M.P."/>
            <person name="Sussman M.R."/>
        </authorList>
    </citation>
    <scope>NUCLEOTIDE SEQUENCE [LARGE SCALE GENOMIC DNA]</scope>
</reference>
<dbReference type="Proteomes" id="UP000314983">
    <property type="component" value="Chromosome 9"/>
</dbReference>
<dbReference type="InterPro" id="IPR049387">
    <property type="entry name" value="UFSP2-like_2nd"/>
</dbReference>
<sequence>MSFSLFQLHCKALVPSRGPNTLSGKPEKAFELVNHQSVQWCDILLGHFCFALARSVCRGLVGALRRQLLDMEDAVLRHRKGSSLLAPQAFHFPLPMPGNLITVVYPAGVAESQLLSEREYGLPSDRPCFRSANAFHFPDEPYRDGYLRNPHAHLTPPSMEDSKVGTWDI</sequence>
<dbReference type="PANTHER" id="PTHR48153">
    <property type="entry name" value="UFM1-SPECIFIC PROTEASE 2"/>
    <property type="match status" value="1"/>
</dbReference>
<dbReference type="Ensembl" id="ENSEEET00000039690.2">
    <property type="protein sequence ID" value="ENSEEEP00000039239.2"/>
    <property type="gene ID" value="ENSEEEG00000018649.2"/>
</dbReference>
<accession>A0A4W4GSQ0</accession>
<dbReference type="GO" id="GO:0005634">
    <property type="term" value="C:nucleus"/>
    <property type="evidence" value="ECO:0007669"/>
    <property type="project" value="TreeGrafter"/>
</dbReference>
<protein>
    <recommendedName>
        <fullName evidence="2">UFSP2 second domain-containing protein</fullName>
    </recommendedName>
</protein>
<evidence type="ECO:0000313" key="3">
    <source>
        <dbReference type="Ensembl" id="ENSEEEP00000039239.2"/>
    </source>
</evidence>
<dbReference type="STRING" id="8005.ENSEEEP00000039239"/>
<dbReference type="Pfam" id="PF20908">
    <property type="entry name" value="UfSP2_N"/>
    <property type="match status" value="1"/>
</dbReference>
<reference evidence="3" key="5">
    <citation type="submission" date="2025-09" db="UniProtKB">
        <authorList>
            <consortium name="Ensembl"/>
        </authorList>
    </citation>
    <scope>IDENTIFICATION</scope>
</reference>
<organism evidence="3 4">
    <name type="scientific">Electrophorus electricus</name>
    <name type="common">Electric eel</name>
    <name type="synonym">Gymnotus electricus</name>
    <dbReference type="NCBI Taxonomy" id="8005"/>
    <lineage>
        <taxon>Eukaryota</taxon>
        <taxon>Metazoa</taxon>
        <taxon>Chordata</taxon>
        <taxon>Craniata</taxon>
        <taxon>Vertebrata</taxon>
        <taxon>Euteleostomi</taxon>
        <taxon>Actinopterygii</taxon>
        <taxon>Neopterygii</taxon>
        <taxon>Teleostei</taxon>
        <taxon>Ostariophysi</taxon>
        <taxon>Gymnotiformes</taxon>
        <taxon>Gymnotoidei</taxon>
        <taxon>Gymnotidae</taxon>
        <taxon>Electrophorus</taxon>
    </lineage>
</organism>
<evidence type="ECO:0000313" key="4">
    <source>
        <dbReference type="Proteomes" id="UP000314983"/>
    </source>
</evidence>
<evidence type="ECO:0000256" key="1">
    <source>
        <dbReference type="ARBA" id="ARBA00008552"/>
    </source>
</evidence>
<comment type="similarity">
    <text evidence="1">Belongs to the peptidase C78 family.</text>
</comment>
<dbReference type="GO" id="GO:0071567">
    <property type="term" value="F:deUFMylase activity"/>
    <property type="evidence" value="ECO:0007669"/>
    <property type="project" value="TreeGrafter"/>
</dbReference>
<proteinExistence type="inferred from homology"/>
<evidence type="ECO:0000259" key="2">
    <source>
        <dbReference type="Pfam" id="PF20908"/>
    </source>
</evidence>
<dbReference type="AlphaFoldDB" id="A0A4W4GSQ0"/>
<reference evidence="4" key="2">
    <citation type="journal article" date="2017" name="Sci. Adv.">
        <title>A tail of two voltages: Proteomic comparison of the three electric organs of the electric eel.</title>
        <authorList>
            <person name="Traeger L.L."/>
            <person name="Sabat G."/>
            <person name="Barrett-Wilt G.A."/>
            <person name="Wells G.B."/>
            <person name="Sussman M.R."/>
        </authorList>
    </citation>
    <scope>NUCLEOTIDE SEQUENCE [LARGE SCALE GENOMIC DNA]</scope>
</reference>
<feature type="domain" description="UFSP2 second" evidence="2">
    <location>
        <begin position="52"/>
        <end position="142"/>
    </location>
</feature>
<name>A0A4W4GSQ0_ELEEL</name>
<reference evidence="3" key="3">
    <citation type="submission" date="2020-05" db="EMBL/GenBank/DDBJ databases">
        <title>Electrophorus electricus (electric eel) genome, fEleEle1, primary haplotype.</title>
        <authorList>
            <person name="Myers G."/>
            <person name="Meyer A."/>
            <person name="Fedrigo O."/>
            <person name="Formenti G."/>
            <person name="Rhie A."/>
            <person name="Tracey A."/>
            <person name="Sims Y."/>
            <person name="Jarvis E.D."/>
        </authorList>
    </citation>
    <scope>NUCLEOTIDE SEQUENCE [LARGE SCALE GENOMIC DNA]</scope>
</reference>
<reference evidence="3" key="4">
    <citation type="submission" date="2025-08" db="UniProtKB">
        <authorList>
            <consortium name="Ensembl"/>
        </authorList>
    </citation>
    <scope>IDENTIFICATION</scope>
</reference>
<dbReference type="PANTHER" id="PTHR48153:SF2">
    <property type="entry name" value="UFM1-SPECIFIC PROTEASE 2"/>
    <property type="match status" value="1"/>
</dbReference>